<dbReference type="AlphaFoldDB" id="A0A7J3Z7J6"/>
<dbReference type="PANTHER" id="PTHR23530:SF1">
    <property type="entry name" value="PERMEASE, MAJOR FACILITATOR SUPERFAMILY-RELATED"/>
    <property type="match status" value="1"/>
</dbReference>
<dbReference type="InterPro" id="IPR036259">
    <property type="entry name" value="MFS_trans_sf"/>
</dbReference>
<dbReference type="GO" id="GO:0016020">
    <property type="term" value="C:membrane"/>
    <property type="evidence" value="ECO:0007669"/>
    <property type="project" value="UniProtKB-SubCell"/>
</dbReference>
<feature type="transmembrane region" description="Helical" evidence="5">
    <location>
        <begin position="310"/>
        <end position="331"/>
    </location>
</feature>
<reference evidence="7" key="1">
    <citation type="journal article" date="2020" name="mSystems">
        <title>Genome- and Community-Level Interaction Insights into Carbon Utilization and Element Cycling Functions of Hydrothermarchaeota in Hydrothermal Sediment.</title>
        <authorList>
            <person name="Zhou Z."/>
            <person name="Liu Y."/>
            <person name="Xu W."/>
            <person name="Pan J."/>
            <person name="Luo Z.H."/>
            <person name="Li M."/>
        </authorList>
    </citation>
    <scope>NUCLEOTIDE SEQUENCE [LARGE SCALE GENOMIC DNA]</scope>
    <source>
        <strain evidence="7">SpSt-1105</strain>
    </source>
</reference>
<dbReference type="Gene3D" id="1.20.1250.20">
    <property type="entry name" value="MFS general substrate transporter like domains"/>
    <property type="match status" value="1"/>
</dbReference>
<feature type="transmembrane region" description="Helical" evidence="5">
    <location>
        <begin position="224"/>
        <end position="242"/>
    </location>
</feature>
<sequence length="401" mass="44105">MKPKIVAGAPVQRFIEKSMFVRYFLISSLVSLAIHMYGPYWSAYLYLNGIDVATVVLLTSISRICVTVLNIPTGLFADRYGRRTSHSIGMLINALGLLLLILFPKHLLLLTLAFIIMACGDSFRIGALEAWVVDECKKRGYRNLVPQVFGKRTTLDYVIGVVCGFLGGLLTVYSLRLPLFLSSIAALTSAILGLAFLSENYGFKSSLVVITRKAFTLLFNSKSVKLYILGHTLITAVWAFYISTWTKLVLTLGLHKSLIGPLYSLLLLSASFGGAVFTVFTKKWSYSVIGFSALLLSSPSLLLIGFSNVLYTVLVGLILFELSLGALTPYLTSLRNDLLESSYRATAISLIHTIDTILRVSLMYVLSLISTTKSISESYLTCSVLVALSALPLYYSRKAKT</sequence>
<comment type="subcellular location">
    <subcellularLocation>
        <location evidence="1">Membrane</location>
        <topology evidence="1">Multi-pass membrane protein</topology>
    </subcellularLocation>
</comment>
<evidence type="ECO:0000259" key="6">
    <source>
        <dbReference type="PROSITE" id="PS50850"/>
    </source>
</evidence>
<dbReference type="EMBL" id="DRYQ01000072">
    <property type="protein sequence ID" value="HHQ50652.1"/>
    <property type="molecule type" value="Genomic_DNA"/>
</dbReference>
<protein>
    <submittedName>
        <fullName evidence="7">MFS transporter</fullName>
    </submittedName>
</protein>
<dbReference type="GO" id="GO:0022857">
    <property type="term" value="F:transmembrane transporter activity"/>
    <property type="evidence" value="ECO:0007669"/>
    <property type="project" value="InterPro"/>
</dbReference>
<dbReference type="InterPro" id="IPR020846">
    <property type="entry name" value="MFS_dom"/>
</dbReference>
<evidence type="ECO:0000256" key="4">
    <source>
        <dbReference type="ARBA" id="ARBA00023136"/>
    </source>
</evidence>
<keyword evidence="3 5" id="KW-1133">Transmembrane helix</keyword>
<feature type="transmembrane region" description="Helical" evidence="5">
    <location>
        <begin position="343"/>
        <end position="366"/>
    </location>
</feature>
<proteinExistence type="predicted"/>
<evidence type="ECO:0000256" key="3">
    <source>
        <dbReference type="ARBA" id="ARBA00022989"/>
    </source>
</evidence>
<keyword evidence="2 5" id="KW-0812">Transmembrane</keyword>
<feature type="transmembrane region" description="Helical" evidence="5">
    <location>
        <begin position="20"/>
        <end position="38"/>
    </location>
</feature>
<feature type="transmembrane region" description="Helical" evidence="5">
    <location>
        <begin position="287"/>
        <end position="304"/>
    </location>
</feature>
<feature type="transmembrane region" description="Helical" evidence="5">
    <location>
        <begin position="262"/>
        <end position="280"/>
    </location>
</feature>
<organism evidence="7">
    <name type="scientific">Ignisphaera aggregans</name>
    <dbReference type="NCBI Taxonomy" id="334771"/>
    <lineage>
        <taxon>Archaea</taxon>
        <taxon>Thermoproteota</taxon>
        <taxon>Thermoprotei</taxon>
        <taxon>Desulfurococcales</taxon>
        <taxon>Desulfurococcaceae</taxon>
        <taxon>Ignisphaera</taxon>
    </lineage>
</organism>
<dbReference type="Pfam" id="PF07690">
    <property type="entry name" value="MFS_1"/>
    <property type="match status" value="1"/>
</dbReference>
<evidence type="ECO:0000256" key="1">
    <source>
        <dbReference type="ARBA" id="ARBA00004141"/>
    </source>
</evidence>
<name>A0A7J3Z7J6_9CREN</name>
<dbReference type="PROSITE" id="PS00216">
    <property type="entry name" value="SUGAR_TRANSPORT_1"/>
    <property type="match status" value="1"/>
</dbReference>
<gene>
    <name evidence="7" type="ORF">ENM66_04800</name>
</gene>
<dbReference type="InterPro" id="IPR011701">
    <property type="entry name" value="MFS"/>
</dbReference>
<accession>A0A7J3Z7J6</accession>
<dbReference type="InterPro" id="IPR005829">
    <property type="entry name" value="Sugar_transporter_CS"/>
</dbReference>
<feature type="transmembrane region" description="Helical" evidence="5">
    <location>
        <begin position="179"/>
        <end position="203"/>
    </location>
</feature>
<evidence type="ECO:0000256" key="5">
    <source>
        <dbReference type="SAM" id="Phobius"/>
    </source>
</evidence>
<dbReference type="InterPro" id="IPR053160">
    <property type="entry name" value="MFS_DHA3_Transporter"/>
</dbReference>
<feature type="transmembrane region" description="Helical" evidence="5">
    <location>
        <begin position="154"/>
        <end position="173"/>
    </location>
</feature>
<dbReference type="PANTHER" id="PTHR23530">
    <property type="entry name" value="TRANSPORT PROTEIN-RELATED"/>
    <property type="match status" value="1"/>
</dbReference>
<dbReference type="SUPFAM" id="SSF103473">
    <property type="entry name" value="MFS general substrate transporter"/>
    <property type="match status" value="1"/>
</dbReference>
<feature type="transmembrane region" description="Helical" evidence="5">
    <location>
        <begin position="44"/>
        <end position="66"/>
    </location>
</feature>
<evidence type="ECO:0000313" key="7">
    <source>
        <dbReference type="EMBL" id="HHQ50652.1"/>
    </source>
</evidence>
<dbReference type="PROSITE" id="PS50850">
    <property type="entry name" value="MFS"/>
    <property type="match status" value="1"/>
</dbReference>
<feature type="domain" description="Major facilitator superfamily (MFS) profile" evidence="6">
    <location>
        <begin position="15"/>
        <end position="401"/>
    </location>
</feature>
<comment type="caution">
    <text evidence="7">The sequence shown here is derived from an EMBL/GenBank/DDBJ whole genome shotgun (WGS) entry which is preliminary data.</text>
</comment>
<keyword evidence="4 5" id="KW-0472">Membrane</keyword>
<evidence type="ECO:0000256" key="2">
    <source>
        <dbReference type="ARBA" id="ARBA00022692"/>
    </source>
</evidence>